<evidence type="ECO:0000313" key="3">
    <source>
        <dbReference type="EMBL" id="MED6200701.1"/>
    </source>
</evidence>
<gene>
    <name evidence="3" type="ORF">PIB30_087843</name>
</gene>
<name>A0ABU6XSV4_9FABA</name>
<dbReference type="InterPro" id="IPR046796">
    <property type="entry name" value="Transposase_32_dom"/>
</dbReference>
<sequence length="223" mass="25402">MYFCGGNRFPFSEEDIRRHLGIHVEHPPPGEDDMFKATVVVEKKGELDMDMVFQVIGRQRTNWANNPTENTIPKKKIDNAILNDVATTWHKLIMVNIDPKIHGTTFDLDHALLIYVLMTEGVVNLPQIMRDVLKKGLTGNSRNLLPYPAFISSLATQHQVPEFPRDEIYKAPPAPQEEKPPPSPTPQPVASEIPSSSVRLLPEPSLREVMRYLRRQEHLQLNT</sequence>
<accession>A0ABU6XSV4</accession>
<reference evidence="3 4" key="1">
    <citation type="journal article" date="2023" name="Plants (Basel)">
        <title>Bridging the Gap: Combining Genomics and Transcriptomics Approaches to Understand Stylosanthes scabra, an Orphan Legume from the Brazilian Caatinga.</title>
        <authorList>
            <person name="Ferreira-Neto J.R.C."/>
            <person name="da Silva M.D."/>
            <person name="Binneck E."/>
            <person name="de Melo N.F."/>
            <person name="da Silva R.H."/>
            <person name="de Melo A.L.T.M."/>
            <person name="Pandolfi V."/>
            <person name="Bustamante F.O."/>
            <person name="Brasileiro-Vidal A.C."/>
            <person name="Benko-Iseppon A.M."/>
        </authorList>
    </citation>
    <scope>NUCLEOTIDE SEQUENCE [LARGE SCALE GENOMIC DNA]</scope>
    <source>
        <tissue evidence="3">Leaves</tissue>
    </source>
</reference>
<feature type="region of interest" description="Disordered" evidence="1">
    <location>
        <begin position="167"/>
        <end position="201"/>
    </location>
</feature>
<dbReference type="Pfam" id="PF20167">
    <property type="entry name" value="Transposase_32"/>
    <property type="match status" value="1"/>
</dbReference>
<feature type="domain" description="Putative plant transposon protein" evidence="2">
    <location>
        <begin position="6"/>
        <end position="161"/>
    </location>
</feature>
<proteinExistence type="predicted"/>
<keyword evidence="4" id="KW-1185">Reference proteome</keyword>
<evidence type="ECO:0000259" key="2">
    <source>
        <dbReference type="Pfam" id="PF20167"/>
    </source>
</evidence>
<evidence type="ECO:0000313" key="4">
    <source>
        <dbReference type="Proteomes" id="UP001341840"/>
    </source>
</evidence>
<organism evidence="3 4">
    <name type="scientific">Stylosanthes scabra</name>
    <dbReference type="NCBI Taxonomy" id="79078"/>
    <lineage>
        <taxon>Eukaryota</taxon>
        <taxon>Viridiplantae</taxon>
        <taxon>Streptophyta</taxon>
        <taxon>Embryophyta</taxon>
        <taxon>Tracheophyta</taxon>
        <taxon>Spermatophyta</taxon>
        <taxon>Magnoliopsida</taxon>
        <taxon>eudicotyledons</taxon>
        <taxon>Gunneridae</taxon>
        <taxon>Pentapetalae</taxon>
        <taxon>rosids</taxon>
        <taxon>fabids</taxon>
        <taxon>Fabales</taxon>
        <taxon>Fabaceae</taxon>
        <taxon>Papilionoideae</taxon>
        <taxon>50 kb inversion clade</taxon>
        <taxon>dalbergioids sensu lato</taxon>
        <taxon>Dalbergieae</taxon>
        <taxon>Pterocarpus clade</taxon>
        <taxon>Stylosanthes</taxon>
    </lineage>
</organism>
<protein>
    <recommendedName>
        <fullName evidence="2">Putative plant transposon protein domain-containing protein</fullName>
    </recommendedName>
</protein>
<evidence type="ECO:0000256" key="1">
    <source>
        <dbReference type="SAM" id="MobiDB-lite"/>
    </source>
</evidence>
<dbReference type="Proteomes" id="UP001341840">
    <property type="component" value="Unassembled WGS sequence"/>
</dbReference>
<dbReference type="EMBL" id="JASCZI010213014">
    <property type="protein sequence ID" value="MED6200701.1"/>
    <property type="molecule type" value="Genomic_DNA"/>
</dbReference>
<comment type="caution">
    <text evidence="3">The sequence shown here is derived from an EMBL/GenBank/DDBJ whole genome shotgun (WGS) entry which is preliminary data.</text>
</comment>